<gene>
    <name evidence="1" type="ORF">MSAN_01938000</name>
</gene>
<reference evidence="1" key="1">
    <citation type="submission" date="2020-05" db="EMBL/GenBank/DDBJ databases">
        <title>Mycena genomes resolve the evolution of fungal bioluminescence.</title>
        <authorList>
            <person name="Tsai I.J."/>
        </authorList>
    </citation>
    <scope>NUCLEOTIDE SEQUENCE</scope>
    <source>
        <strain evidence="1">160909Yilan</strain>
    </source>
</reference>
<accession>A0A8H7CQI9</accession>
<evidence type="ECO:0000313" key="1">
    <source>
        <dbReference type="EMBL" id="KAF7344561.1"/>
    </source>
</evidence>
<comment type="caution">
    <text evidence="1">The sequence shown here is derived from an EMBL/GenBank/DDBJ whole genome shotgun (WGS) entry which is preliminary data.</text>
</comment>
<protein>
    <submittedName>
        <fullName evidence="1">Uncharacterized protein</fullName>
    </submittedName>
</protein>
<evidence type="ECO:0000313" key="2">
    <source>
        <dbReference type="Proteomes" id="UP000623467"/>
    </source>
</evidence>
<proteinExistence type="predicted"/>
<organism evidence="1 2">
    <name type="scientific">Mycena sanguinolenta</name>
    <dbReference type="NCBI Taxonomy" id="230812"/>
    <lineage>
        <taxon>Eukaryota</taxon>
        <taxon>Fungi</taxon>
        <taxon>Dikarya</taxon>
        <taxon>Basidiomycota</taxon>
        <taxon>Agaricomycotina</taxon>
        <taxon>Agaricomycetes</taxon>
        <taxon>Agaricomycetidae</taxon>
        <taxon>Agaricales</taxon>
        <taxon>Marasmiineae</taxon>
        <taxon>Mycenaceae</taxon>
        <taxon>Mycena</taxon>
    </lineage>
</organism>
<sequence>MEIADQNTSSTRAEPFKMLQLRFGDEWSLSREGSTLVRMRSFLLYSTLPCTHLFSSLVNLVLSSTLWAACTVAVINLSSHVNPSTVFLGASSIVRSLF</sequence>
<keyword evidence="2" id="KW-1185">Reference proteome</keyword>
<name>A0A8H7CQI9_9AGAR</name>
<dbReference type="Proteomes" id="UP000623467">
    <property type="component" value="Unassembled WGS sequence"/>
</dbReference>
<dbReference type="EMBL" id="JACAZH010000021">
    <property type="protein sequence ID" value="KAF7344561.1"/>
    <property type="molecule type" value="Genomic_DNA"/>
</dbReference>
<dbReference type="AlphaFoldDB" id="A0A8H7CQI9"/>